<comment type="subcellular location">
    <subcellularLocation>
        <location evidence="1">Nucleus</location>
    </subcellularLocation>
</comment>
<dbReference type="PANTHER" id="PTHR16140">
    <property type="entry name" value="NON-STRUCTURAL MAINTENANCE OF CHROMOSOMES ELEMENT 4"/>
    <property type="match status" value="1"/>
</dbReference>
<evidence type="ECO:0000256" key="1">
    <source>
        <dbReference type="RuleBase" id="RU365071"/>
    </source>
</evidence>
<sequence length="220" mass="24965">MAGHRRASKKKKFDSISVQPESSDSDIEIQGVRTLTPEEIMKRANSQNDEVCQKIRDEYRNLQTAIQEQADEAGSGHIDLENIKMYVFQANSVFASVKRPREAVMDAQLLRTCGALAKCNIEAAQSGMSVFRPGEFAQKLINFISPDTEEEELTTELNERAWIRLGEEASPFYCRTVGVEPLYSALEWERPQPAATKQPRKQLDKEVGKKRKPEKTGQFR</sequence>
<comment type="subunit">
    <text evidence="1">Component of the SMC5-SMC6 complex.</text>
</comment>
<proteinExistence type="inferred from homology"/>
<organism evidence="3 4">
    <name type="scientific">Meganyctiphanes norvegica</name>
    <name type="common">Northern krill</name>
    <name type="synonym">Thysanopoda norvegica</name>
    <dbReference type="NCBI Taxonomy" id="48144"/>
    <lineage>
        <taxon>Eukaryota</taxon>
        <taxon>Metazoa</taxon>
        <taxon>Ecdysozoa</taxon>
        <taxon>Arthropoda</taxon>
        <taxon>Crustacea</taxon>
        <taxon>Multicrustacea</taxon>
        <taxon>Malacostraca</taxon>
        <taxon>Eumalacostraca</taxon>
        <taxon>Eucarida</taxon>
        <taxon>Euphausiacea</taxon>
        <taxon>Euphausiidae</taxon>
        <taxon>Meganyctiphanes</taxon>
    </lineage>
</organism>
<protein>
    <recommendedName>
        <fullName evidence="1">Non-structural maintenance of chromosomes element 4</fullName>
    </recommendedName>
</protein>
<keyword evidence="1" id="KW-0234">DNA repair</keyword>
<comment type="similarity">
    <text evidence="1">Belongs to the NSE4 family.</text>
</comment>
<evidence type="ECO:0000256" key="2">
    <source>
        <dbReference type="SAM" id="MobiDB-lite"/>
    </source>
</evidence>
<reference evidence="3 4" key="1">
    <citation type="submission" date="2024-05" db="EMBL/GenBank/DDBJ databases">
        <authorList>
            <person name="Wallberg A."/>
        </authorList>
    </citation>
    <scope>NUCLEOTIDE SEQUENCE [LARGE SCALE GENOMIC DNA]</scope>
</reference>
<keyword evidence="4" id="KW-1185">Reference proteome</keyword>
<comment type="function">
    <text evidence="1">Component of the SMC5-SMC6 complex, that promotes sister chromatid alignment after DNA damage and facilitates double-stranded DNA breaks (DSBs) repair via homologous recombination between sister chromatids.</text>
</comment>
<feature type="region of interest" description="Disordered" evidence="2">
    <location>
        <begin position="1"/>
        <end position="29"/>
    </location>
</feature>
<feature type="region of interest" description="Disordered" evidence="2">
    <location>
        <begin position="188"/>
        <end position="220"/>
    </location>
</feature>
<gene>
    <name evidence="3" type="ORF">MNOR_LOCUS12896</name>
</gene>
<dbReference type="InterPro" id="IPR027786">
    <property type="entry name" value="Nse4/EID"/>
</dbReference>
<keyword evidence="1" id="KW-0539">Nucleus</keyword>
<dbReference type="AlphaFoldDB" id="A0AAV2QKL4"/>
<dbReference type="GO" id="GO:0006281">
    <property type="term" value="P:DNA repair"/>
    <property type="evidence" value="ECO:0007669"/>
    <property type="project" value="UniProtKB-UniRule"/>
</dbReference>
<keyword evidence="1" id="KW-0227">DNA damage</keyword>
<dbReference type="GO" id="GO:0006310">
    <property type="term" value="P:DNA recombination"/>
    <property type="evidence" value="ECO:0007669"/>
    <property type="project" value="UniProtKB-UniRule"/>
</dbReference>
<comment type="caution">
    <text evidence="3">The sequence shown here is derived from an EMBL/GenBank/DDBJ whole genome shotgun (WGS) entry which is preliminary data.</text>
</comment>
<keyword evidence="1" id="KW-0233">DNA recombination</keyword>
<dbReference type="GO" id="GO:0005634">
    <property type="term" value="C:nucleus"/>
    <property type="evidence" value="ECO:0007669"/>
    <property type="project" value="UniProtKB-SubCell"/>
</dbReference>
<dbReference type="EMBL" id="CAXKWB010007202">
    <property type="protein sequence ID" value="CAL4086047.1"/>
    <property type="molecule type" value="Genomic_DNA"/>
</dbReference>
<dbReference type="Proteomes" id="UP001497623">
    <property type="component" value="Unassembled WGS sequence"/>
</dbReference>
<dbReference type="GO" id="GO:0030915">
    <property type="term" value="C:Smc5-Smc6 complex"/>
    <property type="evidence" value="ECO:0007669"/>
    <property type="project" value="UniProtKB-UniRule"/>
</dbReference>
<evidence type="ECO:0000313" key="3">
    <source>
        <dbReference type="EMBL" id="CAL4086047.1"/>
    </source>
</evidence>
<dbReference type="PANTHER" id="PTHR16140:SF0">
    <property type="entry name" value="NON-STRUCTURAL MAINTENANCE OF CHROMOSOMES ELEMENT 4"/>
    <property type="match status" value="1"/>
</dbReference>
<evidence type="ECO:0000313" key="4">
    <source>
        <dbReference type="Proteomes" id="UP001497623"/>
    </source>
</evidence>
<feature type="compositionally biased region" description="Basic residues" evidence="2">
    <location>
        <begin position="1"/>
        <end position="12"/>
    </location>
</feature>
<name>A0AAV2QKL4_MEGNR</name>
<accession>A0AAV2QKL4</accession>